<dbReference type="EMBL" id="BAAAZC010000027">
    <property type="protein sequence ID" value="GAA3983677.1"/>
    <property type="molecule type" value="Genomic_DNA"/>
</dbReference>
<dbReference type="Proteomes" id="UP001500742">
    <property type="component" value="Unassembled WGS sequence"/>
</dbReference>
<dbReference type="PANTHER" id="PTHR35333:SF3">
    <property type="entry name" value="BETA-LACTAMASE-TYPE TRANSPEPTIDASE FOLD CONTAINING PROTEIN"/>
    <property type="match status" value="1"/>
</dbReference>
<dbReference type="NCBIfam" id="NF012099">
    <property type="entry name" value="SubclassA2"/>
    <property type="match status" value="1"/>
</dbReference>
<organism evidence="5 6">
    <name type="scientific">Mucilaginibacter dorajii</name>
    <dbReference type="NCBI Taxonomy" id="692994"/>
    <lineage>
        <taxon>Bacteria</taxon>
        <taxon>Pseudomonadati</taxon>
        <taxon>Bacteroidota</taxon>
        <taxon>Sphingobacteriia</taxon>
        <taxon>Sphingobacteriales</taxon>
        <taxon>Sphingobacteriaceae</taxon>
        <taxon>Mucilaginibacter</taxon>
    </lineage>
</organism>
<feature type="domain" description="Beta-lactamase class A catalytic" evidence="4">
    <location>
        <begin position="36"/>
        <end position="262"/>
    </location>
</feature>
<dbReference type="InterPro" id="IPR045155">
    <property type="entry name" value="Beta-lactam_cat"/>
</dbReference>
<name>A0ABP7QK96_9SPHI</name>
<dbReference type="NCBIfam" id="NF033103">
    <property type="entry name" value="bla_class_A"/>
    <property type="match status" value="1"/>
</dbReference>
<evidence type="ECO:0000259" key="4">
    <source>
        <dbReference type="Pfam" id="PF13354"/>
    </source>
</evidence>
<comment type="catalytic activity">
    <reaction evidence="1">
        <text>a beta-lactam + H2O = a substituted beta-amino acid</text>
        <dbReference type="Rhea" id="RHEA:20401"/>
        <dbReference type="ChEBI" id="CHEBI:15377"/>
        <dbReference type="ChEBI" id="CHEBI:35627"/>
        <dbReference type="ChEBI" id="CHEBI:140347"/>
        <dbReference type="EC" id="3.5.2.6"/>
    </reaction>
</comment>
<gene>
    <name evidence="5" type="primary">bla</name>
    <name evidence="5" type="ORF">GCM10022210_39280</name>
</gene>
<dbReference type="InterPro" id="IPR000871">
    <property type="entry name" value="Beta-lactam_class-A"/>
</dbReference>
<evidence type="ECO:0000256" key="2">
    <source>
        <dbReference type="ARBA" id="ARBA00009009"/>
    </source>
</evidence>
<evidence type="ECO:0000313" key="5">
    <source>
        <dbReference type="EMBL" id="GAA3983677.1"/>
    </source>
</evidence>
<dbReference type="InterPro" id="IPR012338">
    <property type="entry name" value="Beta-lactam/transpept-like"/>
</dbReference>
<comment type="caution">
    <text evidence="5">The sequence shown here is derived from an EMBL/GenBank/DDBJ whole genome shotgun (WGS) entry which is preliminary data.</text>
</comment>
<dbReference type="SUPFAM" id="SSF56601">
    <property type="entry name" value="beta-lactamase/transpeptidase-like"/>
    <property type="match status" value="1"/>
</dbReference>
<accession>A0ABP7QK96</accession>
<dbReference type="EC" id="3.5.2.6" evidence="3"/>
<protein>
    <recommendedName>
        <fullName evidence="3">beta-lactamase</fullName>
        <ecNumber evidence="3">3.5.2.6</ecNumber>
    </recommendedName>
</protein>
<evidence type="ECO:0000313" key="6">
    <source>
        <dbReference type="Proteomes" id="UP001500742"/>
    </source>
</evidence>
<keyword evidence="6" id="KW-1185">Reference proteome</keyword>
<reference evidence="6" key="1">
    <citation type="journal article" date="2019" name="Int. J. Syst. Evol. Microbiol.">
        <title>The Global Catalogue of Microorganisms (GCM) 10K type strain sequencing project: providing services to taxonomists for standard genome sequencing and annotation.</title>
        <authorList>
            <consortium name="The Broad Institute Genomics Platform"/>
            <consortium name="The Broad Institute Genome Sequencing Center for Infectious Disease"/>
            <person name="Wu L."/>
            <person name="Ma J."/>
        </authorList>
    </citation>
    <scope>NUCLEOTIDE SEQUENCE [LARGE SCALE GENOMIC DNA]</scope>
    <source>
        <strain evidence="6">JCM 16601</strain>
    </source>
</reference>
<dbReference type="PRINTS" id="PR00118">
    <property type="entry name" value="BLACTAMASEA"/>
</dbReference>
<proteinExistence type="inferred from homology"/>
<dbReference type="PANTHER" id="PTHR35333">
    <property type="entry name" value="BETA-LACTAMASE"/>
    <property type="match status" value="1"/>
</dbReference>
<dbReference type="Gene3D" id="3.40.710.10">
    <property type="entry name" value="DD-peptidase/beta-lactamase superfamily"/>
    <property type="match status" value="1"/>
</dbReference>
<evidence type="ECO:0000256" key="3">
    <source>
        <dbReference type="ARBA" id="ARBA00012865"/>
    </source>
</evidence>
<dbReference type="Pfam" id="PF13354">
    <property type="entry name" value="Beta-lactamase2"/>
    <property type="match status" value="1"/>
</dbReference>
<sequence length="289" mass="31877">MVLSFAFWVGIAANAQTNDLRSKIIEIAKESKGTVGVSILNLDTRDTLTYSGHLHLPMQSVMKFSIAITVLHEIDKGNFKLDQLIHIDKSDYWDTYSPLKDKHPDGNFNSPIRELLSYMVSLSDNVACDVLIKTLGGIDKVDTYIHSIGVQNVTFKATEFQMAQAWGVQYTNWAEVTGLTYLLDVAFKPSFLSPASHAYLWKIMRETSTGPKQIKGLLPPGTVVYHKTGRSGTNEQGITAATNDIGIITLPNGKHLAIAIFVSDTPVDMTARESIISRIAKAAYDEAVR</sequence>
<evidence type="ECO:0000256" key="1">
    <source>
        <dbReference type="ARBA" id="ARBA00001526"/>
    </source>
</evidence>
<comment type="similarity">
    <text evidence="2">Belongs to the class-A beta-lactamase family.</text>
</comment>